<protein>
    <submittedName>
        <fullName evidence="3">DNA-binding protein</fullName>
    </submittedName>
</protein>
<comment type="caution">
    <text evidence="3">The sequence shown here is derived from an EMBL/GenBank/DDBJ whole genome shotgun (WGS) entry which is preliminary data.</text>
</comment>
<evidence type="ECO:0000256" key="1">
    <source>
        <dbReference type="SAM" id="Coils"/>
    </source>
</evidence>
<keyword evidence="1" id="KW-0175">Coiled coil</keyword>
<feature type="domain" description="KilA-N DNA-binding" evidence="2">
    <location>
        <begin position="15"/>
        <end position="97"/>
    </location>
</feature>
<gene>
    <name evidence="3" type="ORF">BWK72_08610</name>
</gene>
<sequence length="168" mass="19295">MSTLAPKTENLAKLVFLIRAEKVLLDADLADLYGVTTKVLNQAVKRNLERFPADFMFQLTTEEWESMRSQTVTASRRNIGAMPYAFTEQGVAMLSSVLRSQRAVEVNIAIMRTFVQLRRLMDTNRELARRIEAMETRYDEQFSQVFDAIKQLISEDKSRKAKPPIGFL</sequence>
<keyword evidence="3" id="KW-0238">DNA-binding</keyword>
<name>A0A1W9KUX2_9BURK</name>
<dbReference type="Proteomes" id="UP000192505">
    <property type="component" value="Unassembled WGS sequence"/>
</dbReference>
<evidence type="ECO:0000313" key="3">
    <source>
        <dbReference type="EMBL" id="OQW88338.1"/>
    </source>
</evidence>
<evidence type="ECO:0000259" key="2">
    <source>
        <dbReference type="Pfam" id="PF10543"/>
    </source>
</evidence>
<dbReference type="EMBL" id="MTEI01000004">
    <property type="protein sequence ID" value="OQW88338.1"/>
    <property type="molecule type" value="Genomic_DNA"/>
</dbReference>
<organism evidence="3 4">
    <name type="scientific">Rhodoferax ferrireducens</name>
    <dbReference type="NCBI Taxonomy" id="192843"/>
    <lineage>
        <taxon>Bacteria</taxon>
        <taxon>Pseudomonadati</taxon>
        <taxon>Pseudomonadota</taxon>
        <taxon>Betaproteobacteria</taxon>
        <taxon>Burkholderiales</taxon>
        <taxon>Comamonadaceae</taxon>
        <taxon>Rhodoferax</taxon>
    </lineage>
</organism>
<dbReference type="InterPro" id="IPR018873">
    <property type="entry name" value="KilA-N_DNA-bd_domain"/>
</dbReference>
<dbReference type="Pfam" id="PF10543">
    <property type="entry name" value="ORF6N"/>
    <property type="match status" value="1"/>
</dbReference>
<feature type="coiled-coil region" evidence="1">
    <location>
        <begin position="117"/>
        <end position="144"/>
    </location>
</feature>
<evidence type="ECO:0000313" key="4">
    <source>
        <dbReference type="Proteomes" id="UP000192505"/>
    </source>
</evidence>
<proteinExistence type="predicted"/>
<accession>A0A1W9KUX2</accession>
<reference evidence="3 4" key="1">
    <citation type="submission" date="2017-01" db="EMBL/GenBank/DDBJ databases">
        <title>Novel large sulfur bacteria in the metagenomes of groundwater-fed chemosynthetic microbial mats in the Lake Huron basin.</title>
        <authorList>
            <person name="Sharrar A.M."/>
            <person name="Flood B.E."/>
            <person name="Bailey J.V."/>
            <person name="Jones D.S."/>
            <person name="Biddanda B."/>
            <person name="Ruberg S.A."/>
            <person name="Marcus D.N."/>
            <person name="Dick G.J."/>
        </authorList>
    </citation>
    <scope>NUCLEOTIDE SEQUENCE [LARGE SCALE GENOMIC DNA]</scope>
    <source>
        <strain evidence="3">A7</strain>
    </source>
</reference>
<dbReference type="AlphaFoldDB" id="A0A1W9KUX2"/>
<dbReference type="GO" id="GO:0003677">
    <property type="term" value="F:DNA binding"/>
    <property type="evidence" value="ECO:0007669"/>
    <property type="project" value="UniProtKB-KW"/>
</dbReference>